<feature type="transmembrane region" description="Helical" evidence="1">
    <location>
        <begin position="167"/>
        <end position="191"/>
    </location>
</feature>
<organism evidence="2 3">
    <name type="scientific">Acetobacteroides hydrogenigenes</name>
    <dbReference type="NCBI Taxonomy" id="979970"/>
    <lineage>
        <taxon>Bacteria</taxon>
        <taxon>Pseudomonadati</taxon>
        <taxon>Bacteroidota</taxon>
        <taxon>Bacteroidia</taxon>
        <taxon>Bacteroidales</taxon>
        <taxon>Rikenellaceae</taxon>
        <taxon>Acetobacteroides</taxon>
    </lineage>
</organism>
<reference evidence="2 3" key="1">
    <citation type="submission" date="2019-03" db="EMBL/GenBank/DDBJ databases">
        <title>Genomic Encyclopedia of Archaeal and Bacterial Type Strains, Phase II (KMG-II): from individual species to whole genera.</title>
        <authorList>
            <person name="Goeker M."/>
        </authorList>
    </citation>
    <scope>NUCLEOTIDE SEQUENCE [LARGE SCALE GENOMIC DNA]</scope>
    <source>
        <strain evidence="2 3">RL-C</strain>
    </source>
</reference>
<sequence length="312" mass="33796">MEILLNKVVAIVKGCFTPSLKSAVWILRLMIPISLGVVLLQYLGVIDFISHYTSPLFKLVGLPGEAALVYITAALVNIYSAIAVMSTFTFDDRAITILAISSLIAHNLIVETAVQRKTGSSAMAMVATRLGLSILSLVVMNFLVPAATLSVVTSSSTGPNVGLTDVLYSWLESSILLSIKVVVLVFALNLLQQVMRQLGIIEVLSKVLRPLLAIFGLPSRTSFLWIVANTLGLAYGSAVMISEVEAGNISKEEADLLNYHVAVSHSNLEDLLLFAAIGASVFWMLSIRLAFAALIVWIVRFSLYRNHKFVTA</sequence>
<protein>
    <recommendedName>
        <fullName evidence="4">Nucleoside recognition protein</fullName>
    </recommendedName>
</protein>
<proteinExistence type="predicted"/>
<keyword evidence="3" id="KW-1185">Reference proteome</keyword>
<comment type="caution">
    <text evidence="2">The sequence shown here is derived from an EMBL/GenBank/DDBJ whole genome shotgun (WGS) entry which is preliminary data.</text>
</comment>
<feature type="transmembrane region" description="Helical" evidence="1">
    <location>
        <begin position="67"/>
        <end position="88"/>
    </location>
</feature>
<evidence type="ECO:0000313" key="3">
    <source>
        <dbReference type="Proteomes" id="UP000294830"/>
    </source>
</evidence>
<dbReference type="Proteomes" id="UP000294830">
    <property type="component" value="Unassembled WGS sequence"/>
</dbReference>
<name>A0A4R2EZV4_9BACT</name>
<feature type="transmembrane region" description="Helical" evidence="1">
    <location>
        <begin position="271"/>
        <end position="299"/>
    </location>
</feature>
<dbReference type="RefSeq" id="WP_131837959.1">
    <property type="nucleotide sequence ID" value="NZ_SLWB01000001.1"/>
</dbReference>
<gene>
    <name evidence="2" type="ORF">CLV25_101404</name>
</gene>
<evidence type="ECO:0000256" key="1">
    <source>
        <dbReference type="SAM" id="Phobius"/>
    </source>
</evidence>
<accession>A0A4R2EZV4</accession>
<dbReference type="AlphaFoldDB" id="A0A4R2EZV4"/>
<feature type="transmembrane region" description="Helical" evidence="1">
    <location>
        <begin position="126"/>
        <end position="147"/>
    </location>
</feature>
<dbReference type="EMBL" id="SLWB01000001">
    <property type="protein sequence ID" value="TCN73183.1"/>
    <property type="molecule type" value="Genomic_DNA"/>
</dbReference>
<keyword evidence="1" id="KW-0472">Membrane</keyword>
<evidence type="ECO:0008006" key="4">
    <source>
        <dbReference type="Google" id="ProtNLM"/>
    </source>
</evidence>
<feature type="transmembrane region" description="Helical" evidence="1">
    <location>
        <begin position="94"/>
        <end position="114"/>
    </location>
</feature>
<feature type="transmembrane region" description="Helical" evidence="1">
    <location>
        <begin position="25"/>
        <end position="46"/>
    </location>
</feature>
<evidence type="ECO:0000313" key="2">
    <source>
        <dbReference type="EMBL" id="TCN73183.1"/>
    </source>
</evidence>
<keyword evidence="1" id="KW-1133">Transmembrane helix</keyword>
<keyword evidence="1" id="KW-0812">Transmembrane</keyword>
<feature type="transmembrane region" description="Helical" evidence="1">
    <location>
        <begin position="211"/>
        <end position="235"/>
    </location>
</feature>
<dbReference type="OrthoDB" id="9779080at2"/>